<comment type="caution">
    <text evidence="1">The sequence shown here is derived from an EMBL/GenBank/DDBJ whole genome shotgun (WGS) entry which is preliminary data.</text>
</comment>
<gene>
    <name evidence="1" type="ORF">LPJ66_010233</name>
</gene>
<dbReference type="Proteomes" id="UP001150581">
    <property type="component" value="Unassembled WGS sequence"/>
</dbReference>
<evidence type="ECO:0000313" key="1">
    <source>
        <dbReference type="EMBL" id="KAJ1885203.1"/>
    </source>
</evidence>
<protein>
    <submittedName>
        <fullName evidence="1">Uncharacterized protein</fullName>
    </submittedName>
</protein>
<evidence type="ECO:0000313" key="2">
    <source>
        <dbReference type="Proteomes" id="UP001150581"/>
    </source>
</evidence>
<organism evidence="1 2">
    <name type="scientific">Kickxella alabastrina</name>
    <dbReference type="NCBI Taxonomy" id="61397"/>
    <lineage>
        <taxon>Eukaryota</taxon>
        <taxon>Fungi</taxon>
        <taxon>Fungi incertae sedis</taxon>
        <taxon>Zoopagomycota</taxon>
        <taxon>Kickxellomycotina</taxon>
        <taxon>Kickxellomycetes</taxon>
        <taxon>Kickxellales</taxon>
        <taxon>Kickxellaceae</taxon>
        <taxon>Kickxella</taxon>
    </lineage>
</organism>
<sequence length="134" mass="14786">MHVLSSISCTRLLSPCRQATRRGFSTSLRLRQSDESGGTKAPFAHAPGPMPLGDSKEQKRIADLINKITKENTPPPGLSPEELEKFYEPVKNGDDPLKPFPNNTNPTTGEVNGPRGPEPTRFGDWERKGRVSDF</sequence>
<reference evidence="1" key="1">
    <citation type="submission" date="2022-07" db="EMBL/GenBank/DDBJ databases">
        <title>Phylogenomic reconstructions and comparative analyses of Kickxellomycotina fungi.</title>
        <authorList>
            <person name="Reynolds N.K."/>
            <person name="Stajich J.E."/>
            <person name="Barry K."/>
            <person name="Grigoriev I.V."/>
            <person name="Crous P."/>
            <person name="Smith M.E."/>
        </authorList>
    </citation>
    <scope>NUCLEOTIDE SEQUENCE</scope>
    <source>
        <strain evidence="1">Benny 63K</strain>
    </source>
</reference>
<proteinExistence type="predicted"/>
<dbReference type="EMBL" id="JANBPG010002604">
    <property type="protein sequence ID" value="KAJ1885203.1"/>
    <property type="molecule type" value="Genomic_DNA"/>
</dbReference>
<keyword evidence="2" id="KW-1185">Reference proteome</keyword>
<accession>A0ACC1I4L6</accession>
<name>A0ACC1I4L6_9FUNG</name>